<dbReference type="InterPro" id="IPR045357">
    <property type="entry name" value="Aminopeptidase_N-like_N"/>
</dbReference>
<dbReference type="InterPro" id="IPR050344">
    <property type="entry name" value="Peptidase_M1_aminopeptidases"/>
</dbReference>
<name>A0A7E4UXT7_PANRE</name>
<dbReference type="GO" id="GO:0043171">
    <property type="term" value="P:peptide catabolic process"/>
    <property type="evidence" value="ECO:0007669"/>
    <property type="project" value="TreeGrafter"/>
</dbReference>
<organism evidence="15 16">
    <name type="scientific">Panagrellus redivivus</name>
    <name type="common">Microworm</name>
    <dbReference type="NCBI Taxonomy" id="6233"/>
    <lineage>
        <taxon>Eukaryota</taxon>
        <taxon>Metazoa</taxon>
        <taxon>Ecdysozoa</taxon>
        <taxon>Nematoda</taxon>
        <taxon>Chromadorea</taxon>
        <taxon>Rhabditida</taxon>
        <taxon>Tylenchina</taxon>
        <taxon>Panagrolaimomorpha</taxon>
        <taxon>Panagrolaimoidea</taxon>
        <taxon>Panagrolaimidae</taxon>
        <taxon>Panagrellus</taxon>
    </lineage>
</organism>
<evidence type="ECO:0000313" key="15">
    <source>
        <dbReference type="Proteomes" id="UP000492821"/>
    </source>
</evidence>
<protein>
    <submittedName>
        <fullName evidence="16">Aminopeptidase</fullName>
    </submittedName>
</protein>
<dbReference type="GO" id="GO:0005615">
    <property type="term" value="C:extracellular space"/>
    <property type="evidence" value="ECO:0007669"/>
    <property type="project" value="TreeGrafter"/>
</dbReference>
<dbReference type="Pfam" id="PF01433">
    <property type="entry name" value="Peptidase_M1"/>
    <property type="match status" value="1"/>
</dbReference>
<dbReference type="InterPro" id="IPR024571">
    <property type="entry name" value="ERAP1-like_C_dom"/>
</dbReference>
<comment type="similarity">
    <text evidence="1">Belongs to the peptidase M1 family.</text>
</comment>
<dbReference type="GO" id="GO:0006508">
    <property type="term" value="P:proteolysis"/>
    <property type="evidence" value="ECO:0007669"/>
    <property type="project" value="UniProtKB-KW"/>
</dbReference>
<dbReference type="Gene3D" id="2.60.40.1730">
    <property type="entry name" value="tricorn interacting facor f3 domain"/>
    <property type="match status" value="1"/>
</dbReference>
<keyword evidence="5 8" id="KW-0862">Zinc</keyword>
<keyword evidence="4" id="KW-0378">Hydrolase</keyword>
<feature type="compositionally biased region" description="Basic and acidic residues" evidence="10">
    <location>
        <begin position="66"/>
        <end position="76"/>
    </location>
</feature>
<feature type="domain" description="ERAP1-like C-terminal" evidence="13">
    <location>
        <begin position="675"/>
        <end position="983"/>
    </location>
</feature>
<keyword evidence="11" id="KW-1133">Transmembrane helix</keyword>
<dbReference type="PRINTS" id="PR00756">
    <property type="entry name" value="ALADIPTASE"/>
</dbReference>
<dbReference type="GO" id="GO:0042277">
    <property type="term" value="F:peptide binding"/>
    <property type="evidence" value="ECO:0007669"/>
    <property type="project" value="TreeGrafter"/>
</dbReference>
<dbReference type="PANTHER" id="PTHR11533:SF21">
    <property type="entry name" value="AMINOPEPTIDASE"/>
    <property type="match status" value="1"/>
</dbReference>
<dbReference type="Gene3D" id="1.10.390.10">
    <property type="entry name" value="Neutral Protease Domain 2"/>
    <property type="match status" value="1"/>
</dbReference>
<evidence type="ECO:0000256" key="8">
    <source>
        <dbReference type="PIRSR" id="PIRSR634016-3"/>
    </source>
</evidence>
<keyword evidence="15" id="KW-1185">Reference proteome</keyword>
<dbReference type="GO" id="GO:0005737">
    <property type="term" value="C:cytoplasm"/>
    <property type="evidence" value="ECO:0007669"/>
    <property type="project" value="TreeGrafter"/>
</dbReference>
<evidence type="ECO:0000256" key="9">
    <source>
        <dbReference type="PIRSR" id="PIRSR634016-4"/>
    </source>
</evidence>
<evidence type="ECO:0000256" key="7">
    <source>
        <dbReference type="PIRSR" id="PIRSR634016-1"/>
    </source>
</evidence>
<dbReference type="GO" id="GO:0008270">
    <property type="term" value="F:zinc ion binding"/>
    <property type="evidence" value="ECO:0007669"/>
    <property type="project" value="InterPro"/>
</dbReference>
<feature type="active site" description="Proton acceptor" evidence="7">
    <location>
        <position position="493"/>
    </location>
</feature>
<keyword evidence="11" id="KW-0812">Transmembrane</keyword>
<dbReference type="WBParaSite" id="Pan_g14114.t1">
    <property type="protein sequence ID" value="Pan_g14114.t1"/>
    <property type="gene ID" value="Pan_g14114"/>
</dbReference>
<evidence type="ECO:0000256" key="1">
    <source>
        <dbReference type="ARBA" id="ARBA00010136"/>
    </source>
</evidence>
<reference evidence="16" key="2">
    <citation type="submission" date="2020-10" db="UniProtKB">
        <authorList>
            <consortium name="WormBaseParasite"/>
        </authorList>
    </citation>
    <scope>IDENTIFICATION</scope>
</reference>
<feature type="domain" description="Peptidase M1 membrane alanine aminopeptidase" evidence="12">
    <location>
        <begin position="421"/>
        <end position="626"/>
    </location>
</feature>
<reference evidence="15" key="1">
    <citation type="journal article" date="2013" name="Genetics">
        <title>The draft genome and transcriptome of Panagrellus redivivus are shaped by the harsh demands of a free-living lifestyle.</title>
        <authorList>
            <person name="Srinivasan J."/>
            <person name="Dillman A.R."/>
            <person name="Macchietto M.G."/>
            <person name="Heikkinen L."/>
            <person name="Lakso M."/>
            <person name="Fracchia K.M."/>
            <person name="Antoshechkin I."/>
            <person name="Mortazavi A."/>
            <person name="Wong G."/>
            <person name="Sternberg P.W."/>
        </authorList>
    </citation>
    <scope>NUCLEOTIDE SEQUENCE [LARGE SCALE GENOMIC DNA]</scope>
    <source>
        <strain evidence="15">MT8872</strain>
    </source>
</reference>
<feature type="region of interest" description="Disordered" evidence="10">
    <location>
        <begin position="37"/>
        <end position="78"/>
    </location>
</feature>
<dbReference type="SUPFAM" id="SSF63737">
    <property type="entry name" value="Leukotriene A4 hydrolase N-terminal domain"/>
    <property type="match status" value="1"/>
</dbReference>
<feature type="binding site" evidence="8">
    <location>
        <position position="496"/>
    </location>
    <ligand>
        <name>Zn(2+)</name>
        <dbReference type="ChEBI" id="CHEBI:29105"/>
        <note>catalytic</note>
    </ligand>
</feature>
<evidence type="ECO:0000256" key="5">
    <source>
        <dbReference type="ARBA" id="ARBA00022833"/>
    </source>
</evidence>
<evidence type="ECO:0000259" key="12">
    <source>
        <dbReference type="Pfam" id="PF01433"/>
    </source>
</evidence>
<dbReference type="GO" id="GO:0016020">
    <property type="term" value="C:membrane"/>
    <property type="evidence" value="ECO:0007669"/>
    <property type="project" value="TreeGrafter"/>
</dbReference>
<evidence type="ECO:0000256" key="10">
    <source>
        <dbReference type="SAM" id="MobiDB-lite"/>
    </source>
</evidence>
<keyword evidence="3 8" id="KW-0479">Metal-binding</keyword>
<dbReference type="Proteomes" id="UP000492821">
    <property type="component" value="Unassembled WGS sequence"/>
</dbReference>
<dbReference type="InterPro" id="IPR001930">
    <property type="entry name" value="Peptidase_M1"/>
</dbReference>
<feature type="binding site" evidence="8">
    <location>
        <position position="492"/>
    </location>
    <ligand>
        <name>Zn(2+)</name>
        <dbReference type="ChEBI" id="CHEBI:29105"/>
        <note>catalytic</note>
    </ligand>
</feature>
<evidence type="ECO:0000256" key="2">
    <source>
        <dbReference type="ARBA" id="ARBA00022670"/>
    </source>
</evidence>
<keyword evidence="6" id="KW-0482">Metalloprotease</keyword>
<dbReference type="Gene3D" id="1.25.50.20">
    <property type="match status" value="1"/>
</dbReference>
<feature type="site" description="Transition state stabilizer" evidence="9">
    <location>
        <position position="577"/>
    </location>
</feature>
<evidence type="ECO:0000256" key="3">
    <source>
        <dbReference type="ARBA" id="ARBA00022723"/>
    </source>
</evidence>
<dbReference type="Pfam" id="PF11838">
    <property type="entry name" value="ERAP1_C"/>
    <property type="match status" value="1"/>
</dbReference>
<dbReference type="InterPro" id="IPR042097">
    <property type="entry name" value="Aminopeptidase_N-like_N_sf"/>
</dbReference>
<evidence type="ECO:0000313" key="16">
    <source>
        <dbReference type="WBParaSite" id="Pan_g14114.t1"/>
    </source>
</evidence>
<keyword evidence="11" id="KW-0472">Membrane</keyword>
<proteinExistence type="inferred from homology"/>
<dbReference type="InterPro" id="IPR027268">
    <property type="entry name" value="Peptidase_M4/M1_CTD_sf"/>
</dbReference>
<feature type="transmembrane region" description="Helical" evidence="11">
    <location>
        <begin position="92"/>
        <end position="117"/>
    </location>
</feature>
<evidence type="ECO:0000259" key="14">
    <source>
        <dbReference type="Pfam" id="PF17900"/>
    </source>
</evidence>
<evidence type="ECO:0000259" key="13">
    <source>
        <dbReference type="Pfam" id="PF11838"/>
    </source>
</evidence>
<evidence type="ECO:0000256" key="6">
    <source>
        <dbReference type="ARBA" id="ARBA00023049"/>
    </source>
</evidence>
<dbReference type="SUPFAM" id="SSF55486">
    <property type="entry name" value="Metalloproteases ('zincins'), catalytic domain"/>
    <property type="match status" value="1"/>
</dbReference>
<evidence type="ECO:0000256" key="11">
    <source>
        <dbReference type="SAM" id="Phobius"/>
    </source>
</evidence>
<feature type="domain" description="Aminopeptidase N-like N-terminal" evidence="14">
    <location>
        <begin position="199"/>
        <end position="384"/>
    </location>
</feature>
<keyword evidence="2" id="KW-0645">Protease</keyword>
<dbReference type="AlphaFoldDB" id="A0A7E4UXT7"/>
<sequence>MAFCYAKLNKVNLEVWHLHFHPSVSFLFGGRLLTMPPSSHSRRRRSIVDDDQSSNSYADEAPTKSGDVESVKRDNSDDSYQNLRKHFTARNLFLYLGLTFVIMMFLIGGFITLAMYLSQNIEYVDLTEACEDIFGKSDNHLAAEKHATEAYEELNATKAILDTKGPYDIPALLTFNHPDLVLSGDDVGVDQYLPTNIYPYHYSVKLRIHMPVNDNDKFKVSGQVRIEFNVTETSKRIYFNIRNINILKANDWKFRKLTVEKGAHSEVRYVEVPEVMKVGTKYFIDLNFTSHADSGMEGIYLSRYLDSSGRVHYTASTQFESMNARRLFPCLDEPYYRSSFTFVVEHPPSYDAYSNMPNMSRTLVEGGQFAQTTFAPLPNSPTYILALLITDDYAVRSTKTKDGTEIRMLARNEFIDDTKIALESAVDALEWFNKNFQIKYSLPKLDIAGIYSFEAGAMENYGLTTYRETCLFLNTKYSTSENEVSSRTVIIHEFLHQWFGNLVTPLDWSQTFMSEGFARFFEKYALSAITGGKEAYSMELAKNIVPIMLIDAKPVHPNDYVFDSALELRHNFDGITYNRAAAVFNMIRGIVGDDIFFAALRSYLSANKNGHAHWRKLAHALQKLSNPIMDRRWSLGTAWPIPIWYRVSSDPDKLKFVMTEPGKDLIITVAHEDDLIFVNSENHGFYIVNYEGQLFDKVRDALIRFDFLDDAVTRFQVDACPLFLTGAVSPLRYYESLNVFYKAKKLVAPPAKHCQETINDFVKDSDIGTLFREHLLELLRDKNEPEMHDRISSVATNFYLDMAEQFEIEQFVSELSCKNNPWTCTAEESHKFENHVLSCQPNDQTANCVRLKPAERALAYCQGIKTQNKKYYDHLVKLFISSRNPFEDTKLMEGLTCAQDSTIISKLFTLITTQNDHINKADRLRHFYSLYGSNPKLVRQLFIRNVNQILNDFPSSANGFLKTALISKTETDYLEVVQLLHDNHALRNRFAHVFRDILNDSRYFIEIKQKIAPKVIQYFKEVHEAKVIAAASNPELCETFGSCI</sequence>
<dbReference type="PANTHER" id="PTHR11533">
    <property type="entry name" value="PROTEASE M1 ZINC METALLOPROTEASE"/>
    <property type="match status" value="1"/>
</dbReference>
<dbReference type="InterPro" id="IPR034016">
    <property type="entry name" value="M1_APN-typ"/>
</dbReference>
<dbReference type="GO" id="GO:0070006">
    <property type="term" value="F:metalloaminopeptidase activity"/>
    <property type="evidence" value="ECO:0007669"/>
    <property type="project" value="TreeGrafter"/>
</dbReference>
<feature type="binding site" evidence="8">
    <location>
        <position position="515"/>
    </location>
    <ligand>
        <name>Zn(2+)</name>
        <dbReference type="ChEBI" id="CHEBI:29105"/>
        <note>catalytic</note>
    </ligand>
</feature>
<comment type="cofactor">
    <cofactor evidence="8">
        <name>Zn(2+)</name>
        <dbReference type="ChEBI" id="CHEBI:29105"/>
    </cofactor>
    <text evidence="8">Binds 1 zinc ion per subunit.</text>
</comment>
<accession>A0A7E4UXT7</accession>
<dbReference type="InterPro" id="IPR014782">
    <property type="entry name" value="Peptidase_M1_dom"/>
</dbReference>
<dbReference type="Pfam" id="PF17900">
    <property type="entry name" value="Peptidase_M1_N"/>
    <property type="match status" value="1"/>
</dbReference>
<evidence type="ECO:0000256" key="4">
    <source>
        <dbReference type="ARBA" id="ARBA00022801"/>
    </source>
</evidence>
<dbReference type="CDD" id="cd09601">
    <property type="entry name" value="M1_APN-Q_like"/>
    <property type="match status" value="1"/>
</dbReference>